<protein>
    <submittedName>
        <fullName evidence="2">Uncharacterized protein</fullName>
    </submittedName>
</protein>
<organism evidence="2">
    <name type="scientific">Graphocephala atropunctata</name>
    <dbReference type="NCBI Taxonomy" id="36148"/>
    <lineage>
        <taxon>Eukaryota</taxon>
        <taxon>Metazoa</taxon>
        <taxon>Ecdysozoa</taxon>
        <taxon>Arthropoda</taxon>
        <taxon>Hexapoda</taxon>
        <taxon>Insecta</taxon>
        <taxon>Pterygota</taxon>
        <taxon>Neoptera</taxon>
        <taxon>Paraneoptera</taxon>
        <taxon>Hemiptera</taxon>
        <taxon>Auchenorrhyncha</taxon>
        <taxon>Membracoidea</taxon>
        <taxon>Cicadellidae</taxon>
        <taxon>Cicadellinae</taxon>
        <taxon>Cicadellini</taxon>
        <taxon>Graphocephala</taxon>
    </lineage>
</organism>
<gene>
    <name evidence="2" type="ORF">g.43831</name>
</gene>
<feature type="compositionally biased region" description="Basic and acidic residues" evidence="1">
    <location>
        <begin position="750"/>
        <end position="787"/>
    </location>
</feature>
<evidence type="ECO:0000256" key="1">
    <source>
        <dbReference type="SAM" id="MobiDB-lite"/>
    </source>
</evidence>
<reference evidence="2" key="1">
    <citation type="submission" date="2015-11" db="EMBL/GenBank/DDBJ databases">
        <title>De novo transcriptome assembly of four potential Pierce s Disease insect vectors from Arizona vineyards.</title>
        <authorList>
            <person name="Tassone E.E."/>
        </authorList>
    </citation>
    <scope>NUCLEOTIDE SEQUENCE</scope>
</reference>
<evidence type="ECO:0000313" key="2">
    <source>
        <dbReference type="EMBL" id="JAT23444.1"/>
    </source>
</evidence>
<sequence>SKDKSKLLEIEETILSNASSISRENILESCSSSNGASVDKEHENKFNQRDSFSSKEDQNVILKSSIEPQSGSDECVSLTGRKESIQELQPVDKEGTTIIPQLQSQKSTLSFNNEVLIAETKASDVLLNQLKTDVQEMAQTALCVDKKTEQELSTSSDNNLVFSPSKSIAHSEEHTGLDSMKREKDLEGDLQQKVETLNNSMKHATELETQLVFNTDETALQEVSLPEKGQPQESYVERSPLAVAYHDDVQEVLSAVNFLDDARETLKSLIVQESNLTVALQSEIQQILHTTENLTTFKESLEAKTVNEPFFLTSVHAEFQQILSATETLKIVKETMQAKCALEPNLPVTLNILPQILITTQQLEHICETIEGKISQVQSTQIAAQSEIQELLSSVQSLPKEKVVEATSTLEPNLKTAAQVELQQGLFSTKEVQHITDAAKASCTHAPCILICAKKSGVASFTPDSKTKEDEIVENVLLDETKLEISKSTSSENINKKDNSIKSKLTKQKDTKADDETDELLKNIEDIHITVSKEEIKYEENENKTIVQMDKSDNMLILSSTDSDRRVIQTQDLANIPELDQRGQDKPSTAKTSDKYQDKPKEKTEDKIELTKNIVENKFDETQQMLESETPVKSLKTPIHGKGMDFRSEGNENTKSIQDIKMTPKVKEVESESIGEIKGKMGSVEEDTIEDNGSDKTKSSSKDENLKHVIDEIEIHTETKNENISLDNTEKKITNVEPEIQSNIVEEIEEKCGEKTGDIQTTSDRKKSEEVIDKPKETIETINEGKKKSVKDRKKSKGAISIEKPDERKETDTVLK</sequence>
<accession>A0A1B6LIM2</accession>
<feature type="compositionally biased region" description="Basic and acidic residues" evidence="1">
    <location>
        <begin position="592"/>
        <end position="607"/>
    </location>
</feature>
<feature type="region of interest" description="Disordered" evidence="1">
    <location>
        <begin position="627"/>
        <end position="707"/>
    </location>
</feature>
<feature type="compositionally biased region" description="Basic and acidic residues" evidence="1">
    <location>
        <begin position="38"/>
        <end position="57"/>
    </location>
</feature>
<name>A0A1B6LIM2_9HEMI</name>
<feature type="region of interest" description="Disordered" evidence="1">
    <location>
        <begin position="31"/>
        <end position="57"/>
    </location>
</feature>
<dbReference type="EMBL" id="GEBQ01016533">
    <property type="protein sequence ID" value="JAT23444.1"/>
    <property type="molecule type" value="Transcribed_RNA"/>
</dbReference>
<proteinExistence type="predicted"/>
<feature type="compositionally biased region" description="Basic and acidic residues" evidence="1">
    <location>
        <begin position="642"/>
        <end position="652"/>
    </location>
</feature>
<feature type="region of interest" description="Disordered" evidence="1">
    <location>
        <begin position="572"/>
        <end position="607"/>
    </location>
</feature>
<feature type="non-terminal residue" evidence="2">
    <location>
        <position position="816"/>
    </location>
</feature>
<feature type="region of interest" description="Disordered" evidence="1">
    <location>
        <begin position="748"/>
        <end position="816"/>
    </location>
</feature>
<feature type="non-terminal residue" evidence="2">
    <location>
        <position position="1"/>
    </location>
</feature>
<dbReference type="AlphaFoldDB" id="A0A1B6LIM2"/>
<feature type="compositionally biased region" description="Basic and acidic residues" evidence="1">
    <location>
        <begin position="803"/>
        <end position="816"/>
    </location>
</feature>
<feature type="compositionally biased region" description="Basic and acidic residues" evidence="1">
    <location>
        <begin position="665"/>
        <end position="679"/>
    </location>
</feature>
<feature type="compositionally biased region" description="Basic residues" evidence="1">
    <location>
        <begin position="788"/>
        <end position="797"/>
    </location>
</feature>
<feature type="compositionally biased region" description="Basic and acidic residues" evidence="1">
    <location>
        <begin position="693"/>
        <end position="707"/>
    </location>
</feature>